<accession>A0A7C4AJU5</accession>
<dbReference type="PANTHER" id="PTHR21363:SF0">
    <property type="entry name" value="PREPHENATE DEHYDROGENASE [NADP(+)]"/>
    <property type="match status" value="1"/>
</dbReference>
<organism evidence="12">
    <name type="scientific">Thermodesulfovibrio aggregans</name>
    <dbReference type="NCBI Taxonomy" id="86166"/>
    <lineage>
        <taxon>Bacteria</taxon>
        <taxon>Pseudomonadati</taxon>
        <taxon>Nitrospirota</taxon>
        <taxon>Thermodesulfovibrionia</taxon>
        <taxon>Thermodesulfovibrionales</taxon>
        <taxon>Thermodesulfovibrionaceae</taxon>
        <taxon>Thermodesulfovibrio</taxon>
    </lineage>
</organism>
<evidence type="ECO:0000256" key="6">
    <source>
        <dbReference type="ARBA" id="ARBA00023002"/>
    </source>
</evidence>
<dbReference type="Pfam" id="PF02153">
    <property type="entry name" value="PDH_N"/>
    <property type="match status" value="1"/>
</dbReference>
<evidence type="ECO:0000259" key="11">
    <source>
        <dbReference type="PROSITE" id="PS51176"/>
    </source>
</evidence>
<evidence type="ECO:0000256" key="5">
    <source>
        <dbReference type="ARBA" id="ARBA00022605"/>
    </source>
</evidence>
<dbReference type="GO" id="GO:0006571">
    <property type="term" value="P:tyrosine biosynthetic process"/>
    <property type="evidence" value="ECO:0007669"/>
    <property type="project" value="UniProtKB-KW"/>
</dbReference>
<evidence type="ECO:0000256" key="1">
    <source>
        <dbReference type="ARBA" id="ARBA00005067"/>
    </source>
</evidence>
<evidence type="ECO:0000256" key="3">
    <source>
        <dbReference type="ARBA" id="ARBA00012068"/>
    </source>
</evidence>
<sequence>MEDGFNTVSIIGVGLIGGSLALALKKKSLTKEIIGYGRNEERLKKALGAGIIDKFTTSIKDACKADAIVLATPAGLFEKIAKEMVNYLQKGIIVFDVGSVKETVVKNLEKILPEGVHFVGTHPIAGSEREGFEYARENLFEGSRVIITPTENTDRSAIEKVSMVWEKIGAHVEFMNINEHDRIYATVSHLPHLVSFCLVNTVSEIDKNFIKYAGSGFKSSTRIAKSSPEVWADIFAMNNENILQCLEVFLKKLEEIKQMLSKKELEGVKKFIEKAKRLREEIDNVS</sequence>
<evidence type="ECO:0000256" key="9">
    <source>
        <dbReference type="ARBA" id="ARBA00049260"/>
    </source>
</evidence>
<evidence type="ECO:0000256" key="8">
    <source>
        <dbReference type="ARBA" id="ARBA00023141"/>
    </source>
</evidence>
<dbReference type="InterPro" id="IPR046826">
    <property type="entry name" value="PDH_N"/>
</dbReference>
<keyword evidence="6" id="KW-0560">Oxidoreductase</keyword>
<comment type="pathway">
    <text evidence="1">Amino-acid biosynthesis; L-tyrosine biosynthesis; (4-hydroxyphenyl)pyruvate from prephenate (NAD(+) route): step 1/1.</text>
</comment>
<dbReference type="EC" id="1.3.1.12" evidence="3"/>
<keyword evidence="7" id="KW-0520">NAD</keyword>
<name>A0A7C4AJU5_9BACT</name>
<evidence type="ECO:0000313" key="12">
    <source>
        <dbReference type="EMBL" id="HGG99753.1"/>
    </source>
</evidence>
<keyword evidence="5" id="KW-0028">Amino-acid biosynthesis</keyword>
<dbReference type="GO" id="GO:0004665">
    <property type="term" value="F:prephenate dehydrogenase (NADP+) activity"/>
    <property type="evidence" value="ECO:0007669"/>
    <property type="project" value="InterPro"/>
</dbReference>
<dbReference type="GO" id="GO:0070403">
    <property type="term" value="F:NAD+ binding"/>
    <property type="evidence" value="ECO:0007669"/>
    <property type="project" value="InterPro"/>
</dbReference>
<keyword evidence="4" id="KW-0827">Tyrosine biosynthesis</keyword>
<dbReference type="InterPro" id="IPR036291">
    <property type="entry name" value="NAD(P)-bd_dom_sf"/>
</dbReference>
<dbReference type="PANTHER" id="PTHR21363">
    <property type="entry name" value="PREPHENATE DEHYDROGENASE"/>
    <property type="match status" value="1"/>
</dbReference>
<dbReference type="InterPro" id="IPR008927">
    <property type="entry name" value="6-PGluconate_DH-like_C_sf"/>
</dbReference>
<dbReference type="Pfam" id="PF20463">
    <property type="entry name" value="PDH_C"/>
    <property type="match status" value="1"/>
</dbReference>
<gene>
    <name evidence="12" type="ORF">ENV75_04820</name>
</gene>
<dbReference type="InterPro" id="IPR050812">
    <property type="entry name" value="Preph/Arog_dehydrog"/>
</dbReference>
<comment type="caution">
    <text evidence="12">The sequence shown here is derived from an EMBL/GenBank/DDBJ whole genome shotgun (WGS) entry which is preliminary data.</text>
</comment>
<evidence type="ECO:0000256" key="7">
    <source>
        <dbReference type="ARBA" id="ARBA00023027"/>
    </source>
</evidence>
<dbReference type="EMBL" id="DTHO01000053">
    <property type="protein sequence ID" value="HGG99753.1"/>
    <property type="molecule type" value="Genomic_DNA"/>
</dbReference>
<proteinExistence type="inferred from homology"/>
<comment type="similarity">
    <text evidence="2">Belongs to the prephenate/arogenate dehydrogenase family.</text>
</comment>
<dbReference type="Gene3D" id="3.40.50.720">
    <property type="entry name" value="NAD(P)-binding Rossmann-like Domain"/>
    <property type="match status" value="1"/>
</dbReference>
<protein>
    <recommendedName>
        <fullName evidence="3">prephenate dehydrogenase</fullName>
        <ecNumber evidence="3">1.3.1.12</ecNumber>
    </recommendedName>
</protein>
<dbReference type="SUPFAM" id="SSF51735">
    <property type="entry name" value="NAD(P)-binding Rossmann-fold domains"/>
    <property type="match status" value="1"/>
</dbReference>
<keyword evidence="10" id="KW-0472">Membrane</keyword>
<reference evidence="12" key="1">
    <citation type="journal article" date="2020" name="mSystems">
        <title>Genome- and Community-Level Interaction Insights into Carbon Utilization and Element Cycling Functions of Hydrothermarchaeota in Hydrothermal Sediment.</title>
        <authorList>
            <person name="Zhou Z."/>
            <person name="Liu Y."/>
            <person name="Xu W."/>
            <person name="Pan J."/>
            <person name="Luo Z.H."/>
            <person name="Li M."/>
        </authorList>
    </citation>
    <scope>NUCLEOTIDE SEQUENCE [LARGE SCALE GENOMIC DNA]</scope>
    <source>
        <strain evidence="12">SpSt-788</strain>
    </source>
</reference>
<feature type="domain" description="Prephenate/arogenate dehydrogenase" evidence="11">
    <location>
        <begin position="6"/>
        <end position="286"/>
    </location>
</feature>
<keyword evidence="8" id="KW-0057">Aromatic amino acid biosynthesis</keyword>
<dbReference type="GO" id="GO:0008977">
    <property type="term" value="F:prephenate dehydrogenase (NAD+) activity"/>
    <property type="evidence" value="ECO:0007669"/>
    <property type="project" value="UniProtKB-EC"/>
</dbReference>
<evidence type="ECO:0000256" key="10">
    <source>
        <dbReference type="SAM" id="Phobius"/>
    </source>
</evidence>
<keyword evidence="10" id="KW-0812">Transmembrane</keyword>
<dbReference type="Gene3D" id="1.10.3660.10">
    <property type="entry name" value="6-phosphogluconate dehydrogenase C-terminal like domain"/>
    <property type="match status" value="1"/>
</dbReference>
<feature type="transmembrane region" description="Helical" evidence="10">
    <location>
        <begin position="6"/>
        <end position="24"/>
    </location>
</feature>
<dbReference type="AlphaFoldDB" id="A0A7C4AJU5"/>
<comment type="catalytic activity">
    <reaction evidence="9">
        <text>prephenate + NAD(+) = 3-(4-hydroxyphenyl)pyruvate + CO2 + NADH</text>
        <dbReference type="Rhea" id="RHEA:13869"/>
        <dbReference type="ChEBI" id="CHEBI:16526"/>
        <dbReference type="ChEBI" id="CHEBI:29934"/>
        <dbReference type="ChEBI" id="CHEBI:36242"/>
        <dbReference type="ChEBI" id="CHEBI:57540"/>
        <dbReference type="ChEBI" id="CHEBI:57945"/>
        <dbReference type="EC" id="1.3.1.12"/>
    </reaction>
</comment>
<keyword evidence="10" id="KW-1133">Transmembrane helix</keyword>
<dbReference type="FunFam" id="3.40.50.720:FF:000208">
    <property type="entry name" value="Prephenate dehydrogenase"/>
    <property type="match status" value="1"/>
</dbReference>
<evidence type="ECO:0000256" key="4">
    <source>
        <dbReference type="ARBA" id="ARBA00022498"/>
    </source>
</evidence>
<dbReference type="SUPFAM" id="SSF48179">
    <property type="entry name" value="6-phosphogluconate dehydrogenase C-terminal domain-like"/>
    <property type="match status" value="1"/>
</dbReference>
<dbReference type="FunFam" id="1.10.3660.10:FF:000003">
    <property type="entry name" value="Prephenate dehydrogenase"/>
    <property type="match status" value="1"/>
</dbReference>
<dbReference type="InterPro" id="IPR046825">
    <property type="entry name" value="PDH_C"/>
</dbReference>
<evidence type="ECO:0000256" key="2">
    <source>
        <dbReference type="ARBA" id="ARBA00007964"/>
    </source>
</evidence>
<dbReference type="PROSITE" id="PS51176">
    <property type="entry name" value="PDH_ADH"/>
    <property type="match status" value="1"/>
</dbReference>
<dbReference type="InterPro" id="IPR003099">
    <property type="entry name" value="Prephen_DH"/>
</dbReference>